<reference evidence="10 11" key="1">
    <citation type="submission" date="2020-05" db="EMBL/GenBank/DDBJ databases">
        <title>Comparative genomic analysis of denitrifying bacteria from Halomonas genus.</title>
        <authorList>
            <person name="Wang L."/>
            <person name="Shao Z."/>
        </authorList>
    </citation>
    <scope>NUCLEOTIDE SEQUENCE [LARGE SCALE GENOMIC DNA]</scope>
    <source>
        <strain evidence="10 11">A4</strain>
    </source>
</reference>
<keyword evidence="11" id="KW-1185">Reference proteome</keyword>
<evidence type="ECO:0000256" key="2">
    <source>
        <dbReference type="ARBA" id="ARBA00022150"/>
    </source>
</evidence>
<sequence>MKLEAIDILEGTLEVVTGLHIGAGSAGMRIGGIDSPVVKHPLTELPYIPGSSLKGKVRSLLEWQAGAVVASNGGPVSWEQASQAEDTAMAKRVVQLFGTSGDAKLDMDEALALGPTRLAFWDCQLCSSWLEEIDWAERRQPLTEEKSENSIDRIRGVAQNPRFIERVPAGARFDFRLTFKRLTDDDDALLDLLLRGLALLELDGLGGSGSRGYGKVRFSRLQQGDTNLCPRLREALSAT</sequence>
<keyword evidence="4" id="KW-0255">Endonuclease</keyword>
<dbReference type="PANTHER" id="PTHR35579:SF3">
    <property type="entry name" value="CRISPR SYSTEM CMS ENDORIBONUCLEASE CSM3"/>
    <property type="match status" value="1"/>
</dbReference>
<dbReference type="Proteomes" id="UP000814385">
    <property type="component" value="Unassembled WGS sequence"/>
</dbReference>
<evidence type="ECO:0000313" key="10">
    <source>
        <dbReference type="EMBL" id="MCG6659396.1"/>
    </source>
</evidence>
<organism evidence="10 11">
    <name type="scientific">Billgrantia campisalis</name>
    <dbReference type="NCBI Taxonomy" id="74661"/>
    <lineage>
        <taxon>Bacteria</taxon>
        <taxon>Pseudomonadati</taxon>
        <taxon>Pseudomonadota</taxon>
        <taxon>Gammaproteobacteria</taxon>
        <taxon>Oceanospirillales</taxon>
        <taxon>Halomonadaceae</taxon>
        <taxon>Billgrantia</taxon>
    </lineage>
</organism>
<dbReference type="Pfam" id="PF03787">
    <property type="entry name" value="RAMPs"/>
    <property type="match status" value="1"/>
</dbReference>
<dbReference type="InterPro" id="IPR052216">
    <property type="entry name" value="CRISPR_Csm3_endoribonuclease"/>
</dbReference>
<evidence type="ECO:0000256" key="8">
    <source>
        <dbReference type="ARBA" id="ARBA00033183"/>
    </source>
</evidence>
<comment type="similarity">
    <text evidence="1">Belongs to the CRISPR-associated Csm3 family.</text>
</comment>
<keyword evidence="5" id="KW-0378">Hydrolase</keyword>
<name>A0ABS9PCJ2_9GAMM</name>
<dbReference type="InterPro" id="IPR005537">
    <property type="entry name" value="RAMP_III_fam"/>
</dbReference>
<evidence type="ECO:0000256" key="6">
    <source>
        <dbReference type="ARBA" id="ARBA00022884"/>
    </source>
</evidence>
<evidence type="ECO:0000256" key="4">
    <source>
        <dbReference type="ARBA" id="ARBA00022759"/>
    </source>
</evidence>
<gene>
    <name evidence="10" type="primary">csm3</name>
    <name evidence="10" type="ORF">HOP52_16690</name>
</gene>
<dbReference type="InterPro" id="IPR013412">
    <property type="entry name" value="CRISPR-assoc_RAMP_Csm3"/>
</dbReference>
<evidence type="ECO:0000259" key="9">
    <source>
        <dbReference type="Pfam" id="PF03787"/>
    </source>
</evidence>
<evidence type="ECO:0000256" key="7">
    <source>
        <dbReference type="ARBA" id="ARBA00023118"/>
    </source>
</evidence>
<evidence type="ECO:0000256" key="5">
    <source>
        <dbReference type="ARBA" id="ARBA00022801"/>
    </source>
</evidence>
<keyword evidence="7" id="KW-0051">Antiviral defense</keyword>
<evidence type="ECO:0000256" key="3">
    <source>
        <dbReference type="ARBA" id="ARBA00022722"/>
    </source>
</evidence>
<evidence type="ECO:0000256" key="1">
    <source>
        <dbReference type="ARBA" id="ARBA00006342"/>
    </source>
</evidence>
<dbReference type="NCBIfam" id="TIGR02582">
    <property type="entry name" value="cas7_TM1809"/>
    <property type="match status" value="1"/>
</dbReference>
<protein>
    <recommendedName>
        <fullName evidence="2">CRISPR system Cms endoribonuclease Csm3</fullName>
    </recommendedName>
    <alternativeName>
        <fullName evidence="8">CRISPR type III A-associated RAMP protein Csm3</fullName>
    </alternativeName>
</protein>
<dbReference type="PANTHER" id="PTHR35579">
    <property type="entry name" value="CRISPR SYSTEM CMS ENDORIBONUCLEASE CSM3"/>
    <property type="match status" value="1"/>
</dbReference>
<evidence type="ECO:0000313" key="11">
    <source>
        <dbReference type="Proteomes" id="UP000814385"/>
    </source>
</evidence>
<dbReference type="RefSeq" id="WP_238978544.1">
    <property type="nucleotide sequence ID" value="NZ_JABFUC010000015.1"/>
</dbReference>
<proteinExistence type="inferred from homology"/>
<keyword evidence="3" id="KW-0540">Nuclease</keyword>
<accession>A0ABS9PCJ2</accession>
<comment type="caution">
    <text evidence="10">The sequence shown here is derived from an EMBL/GenBank/DDBJ whole genome shotgun (WGS) entry which is preliminary data.</text>
</comment>
<feature type="domain" description="CRISPR type III-associated protein" evidence="9">
    <location>
        <begin position="12"/>
        <end position="217"/>
    </location>
</feature>
<dbReference type="EMBL" id="JABFUC010000015">
    <property type="protein sequence ID" value="MCG6659396.1"/>
    <property type="molecule type" value="Genomic_DNA"/>
</dbReference>
<keyword evidence="6" id="KW-0694">RNA-binding</keyword>